<dbReference type="AlphaFoldDB" id="A0A557QSM8"/>
<evidence type="ECO:0000256" key="1">
    <source>
        <dbReference type="SAM" id="Phobius"/>
    </source>
</evidence>
<gene>
    <name evidence="2" type="ORF">FHP91_11985</name>
</gene>
<evidence type="ECO:0000313" key="3">
    <source>
        <dbReference type="Proteomes" id="UP000319502"/>
    </source>
</evidence>
<sequence length="330" mass="35286">MISPILNFYLERICLPGYQEVCKKVRRQFIWRKVLSYLAFAVTWQALLMLFAHSGSGATAMELNALTPLELTIGFGALLLSALTLDLVNQGVSILTDVALSNPFATYALVSAPAILFFVWTAVASPTGFDDEAQLMAAYVGFALIFTPLIISGTGLVIVMVCSAALMFGYPLERILIALQARAFSSWLLREHPQWRSSDGKSLVNVGNKPRVTDLSKRIFVASPILRTDEDPDALGIVLLTGSELTDREKVFAAYQESTRCLKLDGARSDGLSGLLVLGAAGATYAAYDSIGDAGFAPQAINPASGLPTIGGAGHIDVAGNAWGTNDQSF</sequence>
<reference evidence="2 3" key="1">
    <citation type="submission" date="2019-07" db="EMBL/GenBank/DDBJ databases">
        <title>The pathways for chlorine oxyanion respiration interact through the shared metabolite chlorate.</title>
        <authorList>
            <person name="Barnum T.P."/>
            <person name="Cheng Y."/>
            <person name="Hill K.A."/>
            <person name="Lucas L.N."/>
            <person name="Carlson H.K."/>
            <person name="Coates J.D."/>
        </authorList>
    </citation>
    <scope>NUCLEOTIDE SEQUENCE [LARGE SCALE GENOMIC DNA]</scope>
    <source>
        <strain evidence="2 3">SFB-3</strain>
    </source>
</reference>
<name>A0A557QSM8_9RHOO</name>
<dbReference type="Proteomes" id="UP000319502">
    <property type="component" value="Unassembled WGS sequence"/>
</dbReference>
<evidence type="ECO:0000313" key="2">
    <source>
        <dbReference type="EMBL" id="TVO55923.1"/>
    </source>
</evidence>
<comment type="caution">
    <text evidence="2">The sequence shown here is derived from an EMBL/GenBank/DDBJ whole genome shotgun (WGS) entry which is preliminary data.</text>
</comment>
<feature type="transmembrane region" description="Helical" evidence="1">
    <location>
        <begin position="104"/>
        <end position="123"/>
    </location>
</feature>
<keyword evidence="1" id="KW-1133">Transmembrane helix</keyword>
<dbReference type="RefSeq" id="WP_144309832.1">
    <property type="nucleotide sequence ID" value="NZ_VMNK01000010.1"/>
</dbReference>
<feature type="transmembrane region" description="Helical" evidence="1">
    <location>
        <begin position="73"/>
        <end position="92"/>
    </location>
</feature>
<protein>
    <submittedName>
        <fullName evidence="2">Uncharacterized protein</fullName>
    </submittedName>
</protein>
<keyword evidence="3" id="KW-1185">Reference proteome</keyword>
<proteinExistence type="predicted"/>
<organism evidence="2 3">
    <name type="scientific">Denitromonas halophila</name>
    <dbReference type="NCBI Taxonomy" id="1629404"/>
    <lineage>
        <taxon>Bacteria</taxon>
        <taxon>Pseudomonadati</taxon>
        <taxon>Pseudomonadota</taxon>
        <taxon>Betaproteobacteria</taxon>
        <taxon>Rhodocyclales</taxon>
        <taxon>Zoogloeaceae</taxon>
        <taxon>Denitromonas</taxon>
    </lineage>
</organism>
<feature type="transmembrane region" description="Helical" evidence="1">
    <location>
        <begin position="135"/>
        <end position="168"/>
    </location>
</feature>
<dbReference type="EMBL" id="VMNK01000010">
    <property type="protein sequence ID" value="TVO55923.1"/>
    <property type="molecule type" value="Genomic_DNA"/>
</dbReference>
<keyword evidence="1" id="KW-0812">Transmembrane</keyword>
<keyword evidence="1" id="KW-0472">Membrane</keyword>
<feature type="transmembrane region" description="Helical" evidence="1">
    <location>
        <begin position="34"/>
        <end position="53"/>
    </location>
</feature>
<accession>A0A557QSM8</accession>